<organism evidence="3 4">
    <name type="scientific">Loktanella fryxellensis</name>
    <dbReference type="NCBI Taxonomy" id="245187"/>
    <lineage>
        <taxon>Bacteria</taxon>
        <taxon>Pseudomonadati</taxon>
        <taxon>Pseudomonadota</taxon>
        <taxon>Alphaproteobacteria</taxon>
        <taxon>Rhodobacterales</taxon>
        <taxon>Roseobacteraceae</taxon>
        <taxon>Loktanella</taxon>
    </lineage>
</organism>
<dbReference type="InterPro" id="IPR011050">
    <property type="entry name" value="Pectin_lyase_fold/virulence"/>
</dbReference>
<protein>
    <submittedName>
        <fullName evidence="3">Autotransporter-associated beta strand repeat-containing protein</fullName>
    </submittedName>
</protein>
<name>A0A1H8H1B2_9RHOB</name>
<dbReference type="Pfam" id="PF12951">
    <property type="entry name" value="PATR"/>
    <property type="match status" value="4"/>
</dbReference>
<dbReference type="InterPro" id="IPR013425">
    <property type="entry name" value="Autotrns_rpt"/>
</dbReference>
<sequence>MGGVFFVNTGASLTIRNANFIGNTAKGGDGGGGGSVDLADAGFSVTDKTAVGTSNFIAGFQGEVAGTASGGGFQLNTLTYGANKPPYGVLSGATIAIESTGSPVFATVDTSDANGITFAGGLNVSSYVKSARVFEDLVSAALGGGGVYADPADIVGGNVTRVNISLLSQTDRLSLQPGGAVVGTGIPAGTVSSIVKNGSGEPLYAVFSTPVPQAQLSTAGFNIFSPPPLTGAAFTAGGNSVTFAEGALSPILEVGMTVTSPGFAPGTTITNINPVTRTVTFSSAPPANLIKFDTAKPGSVVGSNVLFAPSANTGLVIGDPVSGAGIPAGTTVTAVNGDRIELSNPVTAKVSAVVSETLQISGTTVTSRGDVGEVRAGMVVQGEGVPAGTRVVSVNAASGTVTLSNGVTGDPSRLLFVSETAFGGAMNGRAPLLTATKRQNGNDGIGAFNNAGEGGSGLGGTGGGNNVNGTGGSGGDGGDGRDGQSTNPDLAFETSALALDIAAAIAEGIGAGVPDPYPKPILAVAAGLSVAAKVVSAADVARRIVVFQTNVGQGLTGQGGDGGEGGDGGNGSVFYGGGVGGAGGDAGAAAGNSLGDGAAGAGGAGGNGGFGAGGGAAGKPGEGATSAGIADGGNGGFGGGAGSSVDADGNTSGGVGGSGLGGAIFVRSGGTLVLQGGMTFAGNRAQGGSSGDDDGAPGVGAGSDLFIMKGSNVTLAPGAGQSIVFEGTIADNSTASGIGSNATSDGASLKINGEGQVAFLNENTYTGDTTLQSGRLRAEDGVGVHAESRIVLDGITTNNSGGTLQLTGTNVPVFLSSGTFDRWVGDDSDNVMWTGSGGFAALAPGLTVNLGGSGAGNQSLVWGQNGFVPNGSSLVLGAIDATGVVTFQNNIGTANASTDDVAFYLVDNTASANDHSVLKGSVTADVMTVNADAGAATMKVEGDLNVATLDIRGGTVETRGTGRFVDTAAIDIAAGGTFVAGTVDTTGAVTNTGTYTVNADQTVASLTNNSGSTVNQDADLTTKTGGGVTNNLGSTYNLGGDITSATGVVQNGQMTVDGDRTVTAATGLSGTTDGRIALTDADDKLTVDQAGNTTFAGVISGAGDVTKEGTGTLTITGANTYTGGTTVSEGTLDTTGGGTLADTGDIDIRSGATFVAGTADTVRDVTNAGTYDVNADQTVASLTNADGSTVNQDADLTTKTGGGVINNLGSTYNLGGDITSATGVVQNGKMNVDGDRTITATTGLTGSGRISLTDATDALTIDQLGNTTFAGVVNGAGALTKDGTGTLTVTGANTYTGGTTVSAGTLDTTGGGTLADTGDIDIRSGATFVAGTADTVGVVTNSGTLDLATRQTVASLTNATGGTVDQDANLTVRTGGVTNASGATFNQSADIAAAGNVTQNGTLNVDGDRTIATNGLTGTGTIRVTDANDALTIDQRGNTTFGGRVTGAGDLTKDGAGTLTLNGAAGAIAVTDVTLAQGGLSLTRGGIIASAADLTIDGGAFAIAQDSQTLRSLSGNGTVTLNGSNLTLSQASDFRGDIADAGALTVNGAFDFAGALSGATFDLVNGEIVLAGASTATFGNVTLNGSDMVVTGRAAGEPARLQVSDTLSVTGCGVLELNGRPVADQPTITAGQVRVTGACAVLAGTGFVDSARTVISGGGTLNPGQSPGVIVFSGDLTLEESTTIMEIAGAAPGTGHDYVNIGGRFTIGEDATLNVKLIDGYVPATGQAFNLFDFDPEQWTGEFDTIVNETGRNYVYAASTGVLVTLGAADGDDEEQVVDLSDNLGDFGSGTNNDASDVIDGFLSSGGSNGVGGAFGGNLVPALAAADPEDRAAIFARFTSEGYGGVYEYAYRSLNFGSSFVDRVDIPSGPRTFADVRYMNQDIGSQSSQTLSDFSLNYGGLALTAGLQLERLAFGLEIERLDGSANVGSVLRADGTGRNLEFGVVGLVNQTDTSRLQAYATVEDGSHTLDGRRTAILSTTRFEDVDSDARVYRLGAQYVTTVGRATYGIDGSIMRGTLGALELAEQGGDLNDRLTLRVPETDVTGLSLALTTSSAVTQSLSLTGGLAVDVTNGLNDYAIQTSVGNETRTADINVPGIDRVVTTLSVGAEYALSPQARLAASGYVNGIGNGWDDKGAEIELKFDF</sequence>
<dbReference type="SUPFAM" id="SSF51126">
    <property type="entry name" value="Pectin lyase-like"/>
    <property type="match status" value="2"/>
</dbReference>
<reference evidence="3 4" key="1">
    <citation type="submission" date="2016-10" db="EMBL/GenBank/DDBJ databases">
        <authorList>
            <person name="de Groot N.N."/>
        </authorList>
    </citation>
    <scope>NUCLEOTIDE SEQUENCE [LARGE SCALE GENOMIC DNA]</scope>
    <source>
        <strain evidence="3 4">DSM 16213</strain>
    </source>
</reference>
<gene>
    <name evidence="3" type="ORF">SAMN04488003_1195</name>
</gene>
<evidence type="ECO:0000313" key="4">
    <source>
        <dbReference type="Proteomes" id="UP000199585"/>
    </source>
</evidence>
<dbReference type="STRING" id="245187.SAMN04488003_1195"/>
<feature type="region of interest" description="Disordered" evidence="2">
    <location>
        <begin position="456"/>
        <end position="489"/>
    </location>
</feature>
<keyword evidence="1" id="KW-0732">Signal</keyword>
<dbReference type="Proteomes" id="UP000199585">
    <property type="component" value="Unassembled WGS sequence"/>
</dbReference>
<accession>A0A1H8H1B2</accession>
<evidence type="ECO:0000313" key="3">
    <source>
        <dbReference type="EMBL" id="SEN50181.1"/>
    </source>
</evidence>
<dbReference type="InterPro" id="IPR036709">
    <property type="entry name" value="Autotransporte_beta_dom_sf"/>
</dbReference>
<evidence type="ECO:0000256" key="2">
    <source>
        <dbReference type="SAM" id="MobiDB-lite"/>
    </source>
</evidence>
<dbReference type="SUPFAM" id="SSF103515">
    <property type="entry name" value="Autotransporter"/>
    <property type="match status" value="1"/>
</dbReference>
<evidence type="ECO:0000256" key="1">
    <source>
        <dbReference type="ARBA" id="ARBA00022729"/>
    </source>
</evidence>
<feature type="compositionally biased region" description="Gly residues" evidence="2">
    <location>
        <begin position="456"/>
        <end position="477"/>
    </location>
</feature>
<dbReference type="EMBL" id="FOCI01000019">
    <property type="protein sequence ID" value="SEN50181.1"/>
    <property type="molecule type" value="Genomic_DNA"/>
</dbReference>
<dbReference type="Gene3D" id="2.160.20.20">
    <property type="match status" value="2"/>
</dbReference>
<dbReference type="NCBIfam" id="TIGR02601">
    <property type="entry name" value="autotrns_rpt"/>
    <property type="match status" value="2"/>
</dbReference>
<dbReference type="OrthoDB" id="7494277at2"/>
<proteinExistence type="predicted"/>
<dbReference type="RefSeq" id="WP_089904406.1">
    <property type="nucleotide sequence ID" value="NZ_FOCI01000019.1"/>
</dbReference>
<dbReference type="InterPro" id="IPR012332">
    <property type="entry name" value="Autotransporter_pectin_lyase_C"/>
</dbReference>
<keyword evidence="4" id="KW-1185">Reference proteome</keyword>